<dbReference type="Pfam" id="PF10067">
    <property type="entry name" value="DUF2306"/>
    <property type="match status" value="1"/>
</dbReference>
<comment type="caution">
    <text evidence="2">The sequence shown here is derived from an EMBL/GenBank/DDBJ whole genome shotgun (WGS) entry which is preliminary data.</text>
</comment>
<reference evidence="2 3" key="1">
    <citation type="submission" date="2016-11" db="EMBL/GenBank/DDBJ databases">
        <title>Trade-off between light-utilization and light-protection in marine flavobacteria.</title>
        <authorList>
            <person name="Kumagai Y."/>
        </authorList>
    </citation>
    <scope>NUCLEOTIDE SEQUENCE [LARGE SCALE GENOMIC DNA]</scope>
    <source>
        <strain evidence="2 3">JCM 17109</strain>
    </source>
</reference>
<evidence type="ECO:0000313" key="2">
    <source>
        <dbReference type="EMBL" id="PRP65941.1"/>
    </source>
</evidence>
<feature type="transmembrane region" description="Helical" evidence="1">
    <location>
        <begin position="109"/>
        <end position="131"/>
    </location>
</feature>
<dbReference type="AlphaFoldDB" id="A0A2S9WR48"/>
<evidence type="ECO:0008006" key="4">
    <source>
        <dbReference type="Google" id="ProtNLM"/>
    </source>
</evidence>
<keyword evidence="1" id="KW-0812">Transmembrane</keyword>
<accession>A0A2S9WR48</accession>
<gene>
    <name evidence="2" type="ORF">BST86_01985</name>
</gene>
<keyword evidence="1" id="KW-0472">Membrane</keyword>
<dbReference type="RefSeq" id="WP_197709217.1">
    <property type="nucleotide sequence ID" value="NZ_MQUC01000003.1"/>
</dbReference>
<sequence length="137" mass="15497">MIIALPYQDSVLNVLMFTHLVTVVPCIFIGGYLLMAYKGTPRHKLLGKIYMSLMFITALITIFLPANVGPSLWNHFGWIHLFTVLTLWTVPTAFIAVRKGRIKAHKRKMILLYVGAIMIAGGFTLVPGRYLHEMFFG</sequence>
<protein>
    <recommendedName>
        <fullName evidence="4">DUF2306 domain-containing protein</fullName>
    </recommendedName>
</protein>
<proteinExistence type="predicted"/>
<dbReference type="InterPro" id="IPR018750">
    <property type="entry name" value="DUF2306_membrane"/>
</dbReference>
<dbReference type="EMBL" id="MQUC01000003">
    <property type="protein sequence ID" value="PRP65941.1"/>
    <property type="molecule type" value="Genomic_DNA"/>
</dbReference>
<feature type="transmembrane region" description="Helical" evidence="1">
    <location>
        <begin position="78"/>
        <end position="97"/>
    </location>
</feature>
<evidence type="ECO:0000256" key="1">
    <source>
        <dbReference type="SAM" id="Phobius"/>
    </source>
</evidence>
<feature type="transmembrane region" description="Helical" evidence="1">
    <location>
        <begin position="49"/>
        <end position="66"/>
    </location>
</feature>
<dbReference type="Proteomes" id="UP000239532">
    <property type="component" value="Unassembled WGS sequence"/>
</dbReference>
<organism evidence="2 3">
    <name type="scientific">Nonlabens agnitus</name>
    <dbReference type="NCBI Taxonomy" id="870484"/>
    <lineage>
        <taxon>Bacteria</taxon>
        <taxon>Pseudomonadati</taxon>
        <taxon>Bacteroidota</taxon>
        <taxon>Flavobacteriia</taxon>
        <taxon>Flavobacteriales</taxon>
        <taxon>Flavobacteriaceae</taxon>
        <taxon>Nonlabens</taxon>
    </lineage>
</organism>
<name>A0A2S9WR48_9FLAO</name>
<evidence type="ECO:0000313" key="3">
    <source>
        <dbReference type="Proteomes" id="UP000239532"/>
    </source>
</evidence>
<keyword evidence="3" id="KW-1185">Reference proteome</keyword>
<keyword evidence="1" id="KW-1133">Transmembrane helix</keyword>
<feature type="transmembrane region" description="Helical" evidence="1">
    <location>
        <begin position="14"/>
        <end position="37"/>
    </location>
</feature>